<organism evidence="2 3">
    <name type="scientific">Eumeta variegata</name>
    <name type="common">Bagworm moth</name>
    <name type="synonym">Eumeta japonica</name>
    <dbReference type="NCBI Taxonomy" id="151549"/>
    <lineage>
        <taxon>Eukaryota</taxon>
        <taxon>Metazoa</taxon>
        <taxon>Ecdysozoa</taxon>
        <taxon>Arthropoda</taxon>
        <taxon>Hexapoda</taxon>
        <taxon>Insecta</taxon>
        <taxon>Pterygota</taxon>
        <taxon>Neoptera</taxon>
        <taxon>Endopterygota</taxon>
        <taxon>Lepidoptera</taxon>
        <taxon>Glossata</taxon>
        <taxon>Ditrysia</taxon>
        <taxon>Tineoidea</taxon>
        <taxon>Psychidae</taxon>
        <taxon>Oiketicinae</taxon>
        <taxon>Eumeta</taxon>
    </lineage>
</organism>
<dbReference type="EMBL" id="BGZK01002570">
    <property type="protein sequence ID" value="GBP94985.1"/>
    <property type="molecule type" value="Genomic_DNA"/>
</dbReference>
<accession>A0A4C2A7N0</accession>
<name>A0A4C2A7N0_EUMVA</name>
<evidence type="ECO:0000313" key="3">
    <source>
        <dbReference type="Proteomes" id="UP000299102"/>
    </source>
</evidence>
<dbReference type="AlphaFoldDB" id="A0A4C2A7N0"/>
<comment type="caution">
    <text evidence="2">The sequence shown here is derived from an EMBL/GenBank/DDBJ whole genome shotgun (WGS) entry which is preliminary data.</text>
</comment>
<gene>
    <name evidence="2" type="ORF">EVAR_66405_1</name>
</gene>
<feature type="region of interest" description="Disordered" evidence="1">
    <location>
        <begin position="106"/>
        <end position="129"/>
    </location>
</feature>
<sequence>MKTKKNNSATRRSRLERLGRASAKTRVGPVARLTSLRLSGRVQVIFIHSSTTATEEPNRRRKVFHANQAHPQENADSHIHQDVRSVKNIRQIHIQTIYLRAHVRGLPEIQDDPPEIESLREGAPQQWGD</sequence>
<dbReference type="Proteomes" id="UP000299102">
    <property type="component" value="Unassembled WGS sequence"/>
</dbReference>
<evidence type="ECO:0000313" key="2">
    <source>
        <dbReference type="EMBL" id="GBP94985.1"/>
    </source>
</evidence>
<feature type="compositionally biased region" description="Polar residues" evidence="1">
    <location>
        <begin position="1"/>
        <end position="10"/>
    </location>
</feature>
<feature type="region of interest" description="Disordered" evidence="1">
    <location>
        <begin position="1"/>
        <end position="26"/>
    </location>
</feature>
<keyword evidence="3" id="KW-1185">Reference proteome</keyword>
<protein>
    <submittedName>
        <fullName evidence="2">Uncharacterized protein</fullName>
    </submittedName>
</protein>
<reference evidence="2 3" key="1">
    <citation type="journal article" date="2019" name="Commun. Biol.">
        <title>The bagworm genome reveals a unique fibroin gene that provides high tensile strength.</title>
        <authorList>
            <person name="Kono N."/>
            <person name="Nakamura H."/>
            <person name="Ohtoshi R."/>
            <person name="Tomita M."/>
            <person name="Numata K."/>
            <person name="Arakawa K."/>
        </authorList>
    </citation>
    <scope>NUCLEOTIDE SEQUENCE [LARGE SCALE GENOMIC DNA]</scope>
</reference>
<proteinExistence type="predicted"/>
<evidence type="ECO:0000256" key="1">
    <source>
        <dbReference type="SAM" id="MobiDB-lite"/>
    </source>
</evidence>